<keyword evidence="5 6" id="KW-0720">Serine protease</keyword>
<proteinExistence type="inferred from homology"/>
<keyword evidence="8" id="KW-1185">Reference proteome</keyword>
<dbReference type="Pfam" id="PF13365">
    <property type="entry name" value="Trypsin_2"/>
    <property type="match status" value="1"/>
</dbReference>
<evidence type="ECO:0000256" key="2">
    <source>
        <dbReference type="ARBA" id="ARBA00022670"/>
    </source>
</evidence>
<protein>
    <recommendedName>
        <fullName evidence="6">Serine protease</fullName>
        <ecNumber evidence="6">3.4.21.-</ecNumber>
    </recommendedName>
</protein>
<evidence type="ECO:0000256" key="1">
    <source>
        <dbReference type="ARBA" id="ARBA00008764"/>
    </source>
</evidence>
<dbReference type="PRINTS" id="PR00839">
    <property type="entry name" value="V8PROTEASE"/>
</dbReference>
<evidence type="ECO:0000256" key="4">
    <source>
        <dbReference type="ARBA" id="ARBA00022801"/>
    </source>
</evidence>
<evidence type="ECO:0000256" key="3">
    <source>
        <dbReference type="ARBA" id="ARBA00022729"/>
    </source>
</evidence>
<evidence type="ECO:0000256" key="6">
    <source>
        <dbReference type="RuleBase" id="RU004296"/>
    </source>
</evidence>
<keyword evidence="3 6" id="KW-0732">Signal</keyword>
<dbReference type="KEGG" id="slz:B5P37_07425"/>
<dbReference type="EC" id="3.4.21.-" evidence="6"/>
<feature type="chain" id="PRO_5041774332" description="Serine protease" evidence="6">
    <location>
        <begin position="25"/>
        <end position="239"/>
    </location>
</feature>
<sequence>MKKTLLLILLFVILGLPASKSLSYATSDPGKQTVVDDTTKDPKSKYNAKYEPSVGTHCSSVLLTSSAALTVKHCLGPSPSSFGTIYPGESGLQTPFGYMNIRTYIPHSTYDIAILKGTDNDKSSAYKYYLKNIKTEVKGLTDDELDKLKGKKIYSYGYPYQFSGYKQYLSTGTVEFYEKTPHNVLRTTMPATGGQSGSGVFLQENDQLIGIIITATPNGQANVLPISQEIANWINQNTN</sequence>
<dbReference type="Proteomes" id="UP000242864">
    <property type="component" value="Chromosome"/>
</dbReference>
<dbReference type="AlphaFoldDB" id="A0AAC9RT25"/>
<evidence type="ECO:0000313" key="8">
    <source>
        <dbReference type="Proteomes" id="UP000242864"/>
    </source>
</evidence>
<dbReference type="Gene3D" id="2.40.10.10">
    <property type="entry name" value="Trypsin-like serine proteases"/>
    <property type="match status" value="2"/>
</dbReference>
<dbReference type="InterPro" id="IPR009003">
    <property type="entry name" value="Peptidase_S1_PA"/>
</dbReference>
<keyword evidence="4 6" id="KW-0378">Hydrolase</keyword>
<organism evidence="7 8">
    <name type="scientific">Staphylococcus lutrae</name>
    <dbReference type="NCBI Taxonomy" id="155085"/>
    <lineage>
        <taxon>Bacteria</taxon>
        <taxon>Bacillati</taxon>
        <taxon>Bacillota</taxon>
        <taxon>Bacilli</taxon>
        <taxon>Bacillales</taxon>
        <taxon>Staphylococcaceae</taxon>
        <taxon>Staphylococcus</taxon>
    </lineage>
</organism>
<evidence type="ECO:0000256" key="5">
    <source>
        <dbReference type="ARBA" id="ARBA00022825"/>
    </source>
</evidence>
<keyword evidence="2 6" id="KW-0645">Protease</keyword>
<reference evidence="7 8" key="1">
    <citation type="submission" date="2017-04" db="EMBL/GenBank/DDBJ databases">
        <authorList>
            <person name="Veseli I.A."/>
            <person name="Tang C."/>
            <person name="Pombert J.-F."/>
        </authorList>
    </citation>
    <scope>NUCLEOTIDE SEQUENCE [LARGE SCALE GENOMIC DNA]</scope>
    <source>
        <strain evidence="7 8">ATCC 700373</strain>
    </source>
</reference>
<name>A0AAC9RT25_9STAP</name>
<dbReference type="GO" id="GO:0008236">
    <property type="term" value="F:serine-type peptidase activity"/>
    <property type="evidence" value="ECO:0007669"/>
    <property type="project" value="UniProtKB-KW"/>
</dbReference>
<dbReference type="SUPFAM" id="SSF50494">
    <property type="entry name" value="Trypsin-like serine proteases"/>
    <property type="match status" value="1"/>
</dbReference>
<dbReference type="RefSeq" id="WP_085237618.1">
    <property type="nucleotide sequence ID" value="NZ_CP020773.1"/>
</dbReference>
<feature type="signal peptide" evidence="6">
    <location>
        <begin position="1"/>
        <end position="24"/>
    </location>
</feature>
<evidence type="ECO:0000313" key="7">
    <source>
        <dbReference type="EMBL" id="ARJ51146.1"/>
    </source>
</evidence>
<dbReference type="EMBL" id="CP020773">
    <property type="protein sequence ID" value="ARJ51146.1"/>
    <property type="molecule type" value="Genomic_DNA"/>
</dbReference>
<dbReference type="GO" id="GO:0006508">
    <property type="term" value="P:proteolysis"/>
    <property type="evidence" value="ECO:0007669"/>
    <property type="project" value="UniProtKB-KW"/>
</dbReference>
<gene>
    <name evidence="7" type="ORF">B5P37_07425</name>
</gene>
<dbReference type="InterPro" id="IPR043504">
    <property type="entry name" value="Peptidase_S1_PA_chymotrypsin"/>
</dbReference>
<accession>A0AAC9RT25</accession>
<comment type="similarity">
    <text evidence="1 6">Belongs to the peptidase S1B family.</text>
</comment>
<dbReference type="InterPro" id="IPR008256">
    <property type="entry name" value="Peptidase_S1B"/>
</dbReference>